<dbReference type="Proteomes" id="UP000244960">
    <property type="component" value="Chromosome I"/>
</dbReference>
<sequence length="251" mass="28579">MYGKSLRFVIGSATQKGRADCMSCSTGLLASDYAFWCAECQGMLYPFTGTAVAHNGGVGTSVLMVSKFMARMHRQLMLWGYYAYKGLCGKYPMPIMKKSQYRLQMTYPIPETKSCKSIGQTEATWQAGREFPVNGEDFCYLIWRKDEDLTYHSRNQLSTESVTVLFQSENSKNNALTQHNINDQNYMIANSMRIESDPLSALDSSNFITQTSKTNTEIIQSCTEGSNFNIELIRELNVECRLEDLWLPWQK</sequence>
<dbReference type="AlphaFoldDB" id="A0A2U3QQ64"/>
<accession>A0A2U3QQ64</accession>
<dbReference type="InterPro" id="IPR009649">
    <property type="entry name" value="TraU"/>
</dbReference>
<dbReference type="Pfam" id="PF06834">
    <property type="entry name" value="TraU"/>
    <property type="match status" value="1"/>
</dbReference>
<evidence type="ECO:0000313" key="1">
    <source>
        <dbReference type="EMBL" id="SPR03090.1"/>
    </source>
</evidence>
<gene>
    <name evidence="1" type="ORF">UT176_00174</name>
</gene>
<evidence type="ECO:0000313" key="2">
    <source>
        <dbReference type="Proteomes" id="UP000244960"/>
    </source>
</evidence>
<organism evidence="1 2">
    <name type="scientific">Orientia tsutsugamushi</name>
    <name type="common">Rickettsia tsutsugamushi</name>
    <dbReference type="NCBI Taxonomy" id="784"/>
    <lineage>
        <taxon>Bacteria</taxon>
        <taxon>Pseudomonadati</taxon>
        <taxon>Pseudomonadota</taxon>
        <taxon>Alphaproteobacteria</taxon>
        <taxon>Rickettsiales</taxon>
        <taxon>Rickettsiaceae</taxon>
        <taxon>Rickettsieae</taxon>
        <taxon>Orientia</taxon>
    </lineage>
</organism>
<protein>
    <submittedName>
        <fullName evidence="1">Conjugative transfer protein</fullName>
    </submittedName>
</protein>
<reference evidence="2" key="1">
    <citation type="submission" date="2018-03" db="EMBL/GenBank/DDBJ databases">
        <authorList>
            <person name="Batty M. E."/>
            <person name="Batty M E."/>
        </authorList>
    </citation>
    <scope>NUCLEOTIDE SEQUENCE [LARGE SCALE GENOMIC DNA]</scope>
</reference>
<dbReference type="EMBL" id="LS398547">
    <property type="protein sequence ID" value="SPR03090.1"/>
    <property type="molecule type" value="Genomic_DNA"/>
</dbReference>
<name>A0A2U3QQ64_ORITS</name>
<proteinExistence type="predicted"/>